<evidence type="ECO:0000313" key="1">
    <source>
        <dbReference type="EMBL" id="SFV50604.1"/>
    </source>
</evidence>
<dbReference type="EMBL" id="FPHB01000011">
    <property type="protein sequence ID" value="SFV50604.1"/>
    <property type="molecule type" value="Genomic_DNA"/>
</dbReference>
<accession>A0A1W1BAN1</accession>
<proteinExistence type="predicted"/>
<organism evidence="1">
    <name type="scientific">hydrothermal vent metagenome</name>
    <dbReference type="NCBI Taxonomy" id="652676"/>
    <lineage>
        <taxon>unclassified sequences</taxon>
        <taxon>metagenomes</taxon>
        <taxon>ecological metagenomes</taxon>
    </lineage>
</organism>
<evidence type="ECO:0008006" key="2">
    <source>
        <dbReference type="Google" id="ProtNLM"/>
    </source>
</evidence>
<reference evidence="1" key="1">
    <citation type="submission" date="2016-10" db="EMBL/GenBank/DDBJ databases">
        <authorList>
            <person name="de Groot N.N."/>
        </authorList>
    </citation>
    <scope>NUCLEOTIDE SEQUENCE</scope>
</reference>
<sequence length="111" mass="12037">MTTVKKVALAAIVGASLLATNASADANKGKRIYQKKLKSVCGFSGAVFAQKHTQDEWQEAKDNGELGKVMTEACPAGADFFKSEKFKKKFSKHLYDFVHDFASDSGNIPSC</sequence>
<gene>
    <name evidence="1" type="ORF">MNB_SM-7-1133</name>
</gene>
<protein>
    <recommendedName>
        <fullName evidence="2">Cytochrome C</fullName>
    </recommendedName>
</protein>
<dbReference type="AlphaFoldDB" id="A0A1W1BAN1"/>
<name>A0A1W1BAN1_9ZZZZ</name>